<dbReference type="Gene3D" id="3.40.50.2000">
    <property type="entry name" value="Glycogen Phosphorylase B"/>
    <property type="match status" value="1"/>
</dbReference>
<dbReference type="KEGG" id="srd:SD10_00490"/>
<evidence type="ECO:0000256" key="2">
    <source>
        <dbReference type="ARBA" id="ARBA00022679"/>
    </source>
</evidence>
<dbReference type="STRING" id="1379870.SD10_00490"/>
<gene>
    <name evidence="4" type="ORF">SD10_00490</name>
</gene>
<dbReference type="InterPro" id="IPR001296">
    <property type="entry name" value="Glyco_trans_1"/>
</dbReference>
<evidence type="ECO:0000259" key="3">
    <source>
        <dbReference type="Pfam" id="PF00534"/>
    </source>
</evidence>
<dbReference type="OrthoDB" id="1450439at2"/>
<proteinExistence type="predicted"/>
<dbReference type="RefSeq" id="WP_046375192.1">
    <property type="nucleotide sequence ID" value="NZ_CP010429.1"/>
</dbReference>
<evidence type="ECO:0000256" key="1">
    <source>
        <dbReference type="ARBA" id="ARBA00022676"/>
    </source>
</evidence>
<dbReference type="Pfam" id="PF00534">
    <property type="entry name" value="Glycos_transf_1"/>
    <property type="match status" value="1"/>
</dbReference>
<organism evidence="4 5">
    <name type="scientific">Spirosoma radiotolerans</name>
    <dbReference type="NCBI Taxonomy" id="1379870"/>
    <lineage>
        <taxon>Bacteria</taxon>
        <taxon>Pseudomonadati</taxon>
        <taxon>Bacteroidota</taxon>
        <taxon>Cytophagia</taxon>
        <taxon>Cytophagales</taxon>
        <taxon>Cytophagaceae</taxon>
        <taxon>Spirosoma</taxon>
    </lineage>
</organism>
<dbReference type="Proteomes" id="UP000033054">
    <property type="component" value="Chromosome"/>
</dbReference>
<dbReference type="PANTHER" id="PTHR12526:SF629">
    <property type="entry name" value="TEICHURONIC ACID BIOSYNTHESIS GLYCOSYLTRANSFERASE TUAH-RELATED"/>
    <property type="match status" value="1"/>
</dbReference>
<dbReference type="EMBL" id="CP010429">
    <property type="protein sequence ID" value="AKD53604.1"/>
    <property type="molecule type" value="Genomic_DNA"/>
</dbReference>
<dbReference type="AlphaFoldDB" id="A0A0E3ZSZ1"/>
<reference evidence="4 5" key="1">
    <citation type="journal article" date="2014" name="Curr. Microbiol.">
        <title>Spirosoma radiotolerans sp. nov., a gamma-radiation-resistant bacterium isolated from gamma ray-irradiated soil.</title>
        <authorList>
            <person name="Lee J.J."/>
            <person name="Srinivasan S."/>
            <person name="Lim S."/>
            <person name="Joe M."/>
            <person name="Im S."/>
            <person name="Bae S.I."/>
            <person name="Park K.R."/>
            <person name="Han J.H."/>
            <person name="Park S.H."/>
            <person name="Joo B.M."/>
            <person name="Park S.J."/>
            <person name="Kim M.K."/>
        </authorList>
    </citation>
    <scope>NUCLEOTIDE SEQUENCE [LARGE SCALE GENOMIC DNA]</scope>
    <source>
        <strain evidence="4 5">DG5A</strain>
    </source>
</reference>
<dbReference type="PATRIC" id="fig|1379870.5.peg.109"/>
<dbReference type="PANTHER" id="PTHR12526">
    <property type="entry name" value="GLYCOSYLTRANSFERASE"/>
    <property type="match status" value="1"/>
</dbReference>
<protein>
    <submittedName>
        <fullName evidence="4">Glycosyl transferase family 1</fullName>
    </submittedName>
</protein>
<sequence>MKKIRVLHVSTAHPAHDPRVVFKQCQTLAATYDVFCALPHADASAAPDIRFIRLPYFQRVGWRVLITCPFILLRGLWLRPRLVHVYVPEFIPFAYVFRLFGARIIYEVQENLHKKLHRKDVNKGYWLEKSFRWFDQLARQHFYFIFTEHGYVSTYSGLAKPHVILYNYPLLSFLKPFQIPYNPSREEPSFFYIGLLSFDRAIDTLVASLAKLKITHPRFIVHLFGRRTFTVDKLEKLTDYDLVRSHLCFYGYTDQRAAFPYAAQATAGLALLKPVGDYPESYTTKLFEYMALGLPVVTSDFPLYRAIVDRHKCGFCVSPYDPVQVADALAYLIEHPDEARSMGQRGQQAVQQLYNWTSEAKKLLQFYEQVIHTN</sequence>
<keyword evidence="2 4" id="KW-0808">Transferase</keyword>
<accession>A0A0E3ZSZ1</accession>
<keyword evidence="5" id="KW-1185">Reference proteome</keyword>
<keyword evidence="1" id="KW-0328">Glycosyltransferase</keyword>
<dbReference type="GO" id="GO:0016757">
    <property type="term" value="F:glycosyltransferase activity"/>
    <property type="evidence" value="ECO:0007669"/>
    <property type="project" value="UniProtKB-KW"/>
</dbReference>
<dbReference type="HOGENOM" id="CLU_009583_36_1_10"/>
<dbReference type="SUPFAM" id="SSF53756">
    <property type="entry name" value="UDP-Glycosyltransferase/glycogen phosphorylase"/>
    <property type="match status" value="1"/>
</dbReference>
<name>A0A0E3ZSZ1_9BACT</name>
<evidence type="ECO:0000313" key="5">
    <source>
        <dbReference type="Proteomes" id="UP000033054"/>
    </source>
</evidence>
<feature type="domain" description="Glycosyl transferase family 1" evidence="3">
    <location>
        <begin position="185"/>
        <end position="348"/>
    </location>
</feature>
<evidence type="ECO:0000313" key="4">
    <source>
        <dbReference type="EMBL" id="AKD53604.1"/>
    </source>
</evidence>